<evidence type="ECO:0000256" key="2">
    <source>
        <dbReference type="ARBA" id="ARBA00020330"/>
    </source>
</evidence>
<dbReference type="AlphaFoldDB" id="A0A1R2C8I6"/>
<gene>
    <name evidence="4" type="ORF">SteCoe_13361</name>
</gene>
<dbReference type="Pfam" id="PF14913">
    <property type="entry name" value="DPCD"/>
    <property type="match status" value="1"/>
</dbReference>
<keyword evidence="5" id="KW-1185">Reference proteome</keyword>
<proteinExistence type="inferred from homology"/>
<organism evidence="4 5">
    <name type="scientific">Stentor coeruleus</name>
    <dbReference type="NCBI Taxonomy" id="5963"/>
    <lineage>
        <taxon>Eukaryota</taxon>
        <taxon>Sar</taxon>
        <taxon>Alveolata</taxon>
        <taxon>Ciliophora</taxon>
        <taxon>Postciliodesmatophora</taxon>
        <taxon>Heterotrichea</taxon>
        <taxon>Heterotrichida</taxon>
        <taxon>Stentoridae</taxon>
        <taxon>Stentor</taxon>
    </lineage>
</organism>
<sequence>MERRVARTCVISGGVRKLHSTYPDGMEIVEEFNIQTHELLTRKVKKISEIGEGKWEWEVGEPTATFNPENELMRASSNNPVFIRKDTITEFQWRVRNLPYPPEVYSVTGESSTGKITIRTSNKKYFKVFTVPDLIRNHIPLNPELIRWGHEFNTLIISYSKPLQILEIENDMKRQLEQARKTRGNKKPEEGDVECIHQ</sequence>
<dbReference type="OrthoDB" id="10256139at2759"/>
<accession>A0A1R2C8I6</accession>
<protein>
    <recommendedName>
        <fullName evidence="2">Protein DPCD</fullName>
    </recommendedName>
</protein>
<evidence type="ECO:0000256" key="3">
    <source>
        <dbReference type="SAM" id="MobiDB-lite"/>
    </source>
</evidence>
<feature type="region of interest" description="Disordered" evidence="3">
    <location>
        <begin position="179"/>
        <end position="198"/>
    </location>
</feature>
<dbReference type="InterPro" id="IPR026224">
    <property type="entry name" value="DPCD"/>
</dbReference>
<comment type="caution">
    <text evidence="4">The sequence shown here is derived from an EMBL/GenBank/DDBJ whole genome shotgun (WGS) entry which is preliminary data.</text>
</comment>
<evidence type="ECO:0000313" key="4">
    <source>
        <dbReference type="EMBL" id="OMJ85328.1"/>
    </source>
</evidence>
<reference evidence="4 5" key="1">
    <citation type="submission" date="2016-11" db="EMBL/GenBank/DDBJ databases">
        <title>The macronuclear genome of Stentor coeruleus: a giant cell with tiny introns.</title>
        <authorList>
            <person name="Slabodnick M."/>
            <person name="Ruby J.G."/>
            <person name="Reiff S.B."/>
            <person name="Swart E.C."/>
            <person name="Gosai S."/>
            <person name="Prabakaran S."/>
            <person name="Witkowska E."/>
            <person name="Larue G.E."/>
            <person name="Fisher S."/>
            <person name="Freeman R.M."/>
            <person name="Gunawardena J."/>
            <person name="Chu W."/>
            <person name="Stover N.A."/>
            <person name="Gregory B.D."/>
            <person name="Nowacki M."/>
            <person name="Derisi J."/>
            <person name="Roy S.W."/>
            <person name="Marshall W.F."/>
            <person name="Sood P."/>
        </authorList>
    </citation>
    <scope>NUCLEOTIDE SEQUENCE [LARGE SCALE GENOMIC DNA]</scope>
    <source>
        <strain evidence="4">WM001</strain>
    </source>
</reference>
<evidence type="ECO:0000313" key="5">
    <source>
        <dbReference type="Proteomes" id="UP000187209"/>
    </source>
</evidence>
<name>A0A1R2C8I6_9CILI</name>
<comment type="similarity">
    <text evidence="1">Belongs to the DPCD family.</text>
</comment>
<dbReference type="Proteomes" id="UP000187209">
    <property type="component" value="Unassembled WGS sequence"/>
</dbReference>
<evidence type="ECO:0000256" key="1">
    <source>
        <dbReference type="ARBA" id="ARBA00010597"/>
    </source>
</evidence>
<dbReference type="PANTHER" id="PTHR31921:SF1">
    <property type="entry name" value="PROTEIN DPCD"/>
    <property type="match status" value="1"/>
</dbReference>
<dbReference type="PANTHER" id="PTHR31921">
    <property type="entry name" value="PROTEIN DPCD"/>
    <property type="match status" value="1"/>
</dbReference>
<dbReference type="PRINTS" id="PR02065">
    <property type="entry name" value="PROTEINDPCD"/>
</dbReference>
<dbReference type="EMBL" id="MPUH01000240">
    <property type="protein sequence ID" value="OMJ85328.1"/>
    <property type="molecule type" value="Genomic_DNA"/>
</dbReference>